<comment type="caution">
    <text evidence="1">The sequence shown here is derived from an EMBL/GenBank/DDBJ whole genome shotgun (WGS) entry which is preliminary data.</text>
</comment>
<name>A0ABQ8JT98_DERPT</name>
<reference evidence="1 2" key="1">
    <citation type="journal article" date="2018" name="J. Allergy Clin. Immunol.">
        <title>High-quality assembly of Dermatophagoides pteronyssinus genome and transcriptome reveals a wide range of novel allergens.</title>
        <authorList>
            <person name="Liu X.Y."/>
            <person name="Yang K.Y."/>
            <person name="Wang M.Q."/>
            <person name="Kwok J.S."/>
            <person name="Zeng X."/>
            <person name="Yang Z."/>
            <person name="Xiao X.J."/>
            <person name="Lau C.P."/>
            <person name="Li Y."/>
            <person name="Huang Z.M."/>
            <person name="Ba J.G."/>
            <person name="Yim A.K."/>
            <person name="Ouyang C.Y."/>
            <person name="Ngai S.M."/>
            <person name="Chan T.F."/>
            <person name="Leung E.L."/>
            <person name="Liu L."/>
            <person name="Liu Z.G."/>
            <person name="Tsui S.K."/>
        </authorList>
    </citation>
    <scope>NUCLEOTIDE SEQUENCE [LARGE SCALE GENOMIC DNA]</scope>
    <source>
        <strain evidence="1">Derp</strain>
    </source>
</reference>
<accession>A0ABQ8JT98</accession>
<organism evidence="1 2">
    <name type="scientific">Dermatophagoides pteronyssinus</name>
    <name type="common">European house dust mite</name>
    <dbReference type="NCBI Taxonomy" id="6956"/>
    <lineage>
        <taxon>Eukaryota</taxon>
        <taxon>Metazoa</taxon>
        <taxon>Ecdysozoa</taxon>
        <taxon>Arthropoda</taxon>
        <taxon>Chelicerata</taxon>
        <taxon>Arachnida</taxon>
        <taxon>Acari</taxon>
        <taxon>Acariformes</taxon>
        <taxon>Sarcoptiformes</taxon>
        <taxon>Astigmata</taxon>
        <taxon>Psoroptidia</taxon>
        <taxon>Analgoidea</taxon>
        <taxon>Pyroglyphidae</taxon>
        <taxon>Dermatophagoidinae</taxon>
        <taxon>Dermatophagoides</taxon>
    </lineage>
</organism>
<protein>
    <submittedName>
        <fullName evidence="1">Uncharacterized protein</fullName>
    </submittedName>
</protein>
<gene>
    <name evidence="1" type="ORF">DERP_005024</name>
</gene>
<evidence type="ECO:0000313" key="2">
    <source>
        <dbReference type="Proteomes" id="UP000887458"/>
    </source>
</evidence>
<reference evidence="1 2" key="2">
    <citation type="journal article" date="2022" name="Mol. Biol. Evol.">
        <title>Comparative Genomics Reveals Insights into the Divergent Evolution of Astigmatic Mites and Household Pest Adaptations.</title>
        <authorList>
            <person name="Xiong Q."/>
            <person name="Wan A.T."/>
            <person name="Liu X."/>
            <person name="Fung C.S."/>
            <person name="Xiao X."/>
            <person name="Malainual N."/>
            <person name="Hou J."/>
            <person name="Wang L."/>
            <person name="Wang M."/>
            <person name="Yang K.Y."/>
            <person name="Cui Y."/>
            <person name="Leung E.L."/>
            <person name="Nong W."/>
            <person name="Shin S.K."/>
            <person name="Au S.W."/>
            <person name="Jeong K.Y."/>
            <person name="Chew F.T."/>
            <person name="Hui J.H."/>
            <person name="Leung T.F."/>
            <person name="Tungtrongchitr A."/>
            <person name="Zhong N."/>
            <person name="Liu Z."/>
            <person name="Tsui S.K."/>
        </authorList>
    </citation>
    <scope>NUCLEOTIDE SEQUENCE [LARGE SCALE GENOMIC DNA]</scope>
    <source>
        <strain evidence="1">Derp</strain>
    </source>
</reference>
<dbReference type="Proteomes" id="UP000887458">
    <property type="component" value="Unassembled WGS sequence"/>
</dbReference>
<proteinExistence type="predicted"/>
<sequence>MAATVKYRPCRGSHAAIKFFGSNNCFVNSALYGSTMVSETLVDGSTLNDVNIRSGNSSRIRDIINVPIPEPVPPPNECDN</sequence>
<evidence type="ECO:0000313" key="1">
    <source>
        <dbReference type="EMBL" id="KAH9425806.1"/>
    </source>
</evidence>
<dbReference type="EMBL" id="NJHN03000017">
    <property type="protein sequence ID" value="KAH9425806.1"/>
    <property type="molecule type" value="Genomic_DNA"/>
</dbReference>
<keyword evidence="2" id="KW-1185">Reference proteome</keyword>